<comment type="caution">
    <text evidence="3">The sequence shown here is derived from an EMBL/GenBank/DDBJ whole genome shotgun (WGS) entry which is preliminary data.</text>
</comment>
<organism evidence="3 4">
    <name type="scientific">Rheinheimera tilapiae</name>
    <dbReference type="NCBI Taxonomy" id="875043"/>
    <lineage>
        <taxon>Bacteria</taxon>
        <taxon>Pseudomonadati</taxon>
        <taxon>Pseudomonadota</taxon>
        <taxon>Gammaproteobacteria</taxon>
        <taxon>Chromatiales</taxon>
        <taxon>Chromatiaceae</taxon>
        <taxon>Rheinheimera</taxon>
    </lineage>
</organism>
<feature type="domain" description="YcgL" evidence="2">
    <location>
        <begin position="1"/>
        <end position="85"/>
    </location>
</feature>
<evidence type="ECO:0000259" key="2">
    <source>
        <dbReference type="PROSITE" id="PS51648"/>
    </source>
</evidence>
<dbReference type="InterPro" id="IPR038068">
    <property type="entry name" value="YcgL-like_sf"/>
</dbReference>
<dbReference type="PROSITE" id="PS51648">
    <property type="entry name" value="YCGL"/>
    <property type="match status" value="1"/>
</dbReference>
<name>A0ABV6BHC6_9GAMM</name>
<dbReference type="Gene3D" id="3.10.510.20">
    <property type="entry name" value="YcgL domain"/>
    <property type="match status" value="1"/>
</dbReference>
<keyword evidence="4" id="KW-1185">Reference proteome</keyword>
<evidence type="ECO:0000313" key="4">
    <source>
        <dbReference type="Proteomes" id="UP001589813"/>
    </source>
</evidence>
<dbReference type="SUPFAM" id="SSF160191">
    <property type="entry name" value="YcgL-like"/>
    <property type="match status" value="1"/>
</dbReference>
<sequence>MLSAIYKSPKKPETYLYVLRRDDFSQVPAALLEMFGKPQLVTVLDLNSRASLAGADLAKVQQMLTDTGYYLQLPPPPEDLLKTHKQWLDGQAN</sequence>
<protein>
    <recommendedName>
        <fullName evidence="1">YcgL domain-containing protein ACFFJP_18430</fullName>
    </recommendedName>
</protein>
<gene>
    <name evidence="3" type="ORF">ACFFJP_18430</name>
</gene>
<evidence type="ECO:0000256" key="1">
    <source>
        <dbReference type="HAMAP-Rule" id="MF_01866"/>
    </source>
</evidence>
<dbReference type="PANTHER" id="PTHR38109">
    <property type="entry name" value="PROTEIN YCGL"/>
    <property type="match status" value="1"/>
</dbReference>
<dbReference type="Proteomes" id="UP001589813">
    <property type="component" value="Unassembled WGS sequence"/>
</dbReference>
<dbReference type="PANTHER" id="PTHR38109:SF1">
    <property type="entry name" value="PROTEIN YCGL"/>
    <property type="match status" value="1"/>
</dbReference>
<accession>A0ABV6BHC6</accession>
<evidence type="ECO:0000313" key="3">
    <source>
        <dbReference type="EMBL" id="MFC0050279.1"/>
    </source>
</evidence>
<proteinExistence type="inferred from homology"/>
<reference evidence="3 4" key="1">
    <citation type="submission" date="2024-09" db="EMBL/GenBank/DDBJ databases">
        <authorList>
            <person name="Sun Q."/>
            <person name="Mori K."/>
        </authorList>
    </citation>
    <scope>NUCLEOTIDE SEQUENCE [LARGE SCALE GENOMIC DNA]</scope>
    <source>
        <strain evidence="3 4">KCTC 23315</strain>
    </source>
</reference>
<dbReference type="HAMAP" id="MF_01866">
    <property type="entry name" value="UPF0745"/>
    <property type="match status" value="1"/>
</dbReference>
<dbReference type="InterPro" id="IPR027354">
    <property type="entry name" value="YcgL_dom"/>
</dbReference>
<dbReference type="Pfam" id="PF05166">
    <property type="entry name" value="YcgL"/>
    <property type="match status" value="1"/>
</dbReference>
<dbReference type="EMBL" id="JBHLXP010000005">
    <property type="protein sequence ID" value="MFC0050279.1"/>
    <property type="molecule type" value="Genomic_DNA"/>
</dbReference>
<dbReference type="RefSeq" id="WP_377247760.1">
    <property type="nucleotide sequence ID" value="NZ_JBHLXP010000005.1"/>
</dbReference>